<organism evidence="1 2">
    <name type="scientific">Ditylenchus dipsaci</name>
    <dbReference type="NCBI Taxonomy" id="166011"/>
    <lineage>
        <taxon>Eukaryota</taxon>
        <taxon>Metazoa</taxon>
        <taxon>Ecdysozoa</taxon>
        <taxon>Nematoda</taxon>
        <taxon>Chromadorea</taxon>
        <taxon>Rhabditida</taxon>
        <taxon>Tylenchina</taxon>
        <taxon>Tylenchomorpha</taxon>
        <taxon>Sphaerularioidea</taxon>
        <taxon>Anguinidae</taxon>
        <taxon>Anguininae</taxon>
        <taxon>Ditylenchus</taxon>
    </lineage>
</organism>
<reference evidence="2" key="1">
    <citation type="submission" date="2022-11" db="UniProtKB">
        <authorList>
            <consortium name="WormBaseParasite"/>
        </authorList>
    </citation>
    <scope>IDENTIFICATION</scope>
</reference>
<evidence type="ECO:0000313" key="1">
    <source>
        <dbReference type="Proteomes" id="UP000887574"/>
    </source>
</evidence>
<keyword evidence="1" id="KW-1185">Reference proteome</keyword>
<sequence>MMLTESLAIIEYWRKNRAQIRSLLYKQPTPSHCKTYEYWSTFHLRQPNAKSGQLIGSPKHLLSGDYLAKVSGKYAYKDAVSLIDVCIPPRCIVLADSGKSDTISNIGQNRQMLTELPEFKMQMPIVSLTHQKLSENNDQDPQNQLL</sequence>
<dbReference type="Proteomes" id="UP000887574">
    <property type="component" value="Unplaced"/>
</dbReference>
<accession>A0A915D8F3</accession>
<protein>
    <submittedName>
        <fullName evidence="2">Uncharacterized protein</fullName>
    </submittedName>
</protein>
<proteinExistence type="predicted"/>
<dbReference type="AlphaFoldDB" id="A0A915D8F3"/>
<dbReference type="WBParaSite" id="jg16548">
    <property type="protein sequence ID" value="jg16548"/>
    <property type="gene ID" value="jg16548"/>
</dbReference>
<name>A0A915D8F3_9BILA</name>
<evidence type="ECO:0000313" key="2">
    <source>
        <dbReference type="WBParaSite" id="jg16548"/>
    </source>
</evidence>